<name>A0A388L607_CHABU</name>
<keyword evidence="3" id="KW-1185">Reference proteome</keyword>
<dbReference type="Gene3D" id="3.40.710.10">
    <property type="entry name" value="DD-peptidase/beta-lactamase superfamily"/>
    <property type="match status" value="1"/>
</dbReference>
<dbReference type="Proteomes" id="UP000265515">
    <property type="component" value="Unassembled WGS sequence"/>
</dbReference>
<proteinExistence type="predicted"/>
<evidence type="ECO:0000313" key="3">
    <source>
        <dbReference type="Proteomes" id="UP000265515"/>
    </source>
</evidence>
<dbReference type="InterPro" id="IPR050789">
    <property type="entry name" value="Diverse_Enzym_Activities"/>
</dbReference>
<dbReference type="OrthoDB" id="428260at2759"/>
<reference evidence="2 3" key="1">
    <citation type="journal article" date="2018" name="Cell">
        <title>The Chara Genome: Secondary Complexity and Implications for Plant Terrestrialization.</title>
        <authorList>
            <person name="Nishiyama T."/>
            <person name="Sakayama H."/>
            <person name="Vries J.D."/>
            <person name="Buschmann H."/>
            <person name="Saint-Marcoux D."/>
            <person name="Ullrich K.K."/>
            <person name="Haas F.B."/>
            <person name="Vanderstraeten L."/>
            <person name="Becker D."/>
            <person name="Lang D."/>
            <person name="Vosolsobe S."/>
            <person name="Rombauts S."/>
            <person name="Wilhelmsson P.K.I."/>
            <person name="Janitza P."/>
            <person name="Kern R."/>
            <person name="Heyl A."/>
            <person name="Rumpler F."/>
            <person name="Villalobos L.I.A.C."/>
            <person name="Clay J.M."/>
            <person name="Skokan R."/>
            <person name="Toyoda A."/>
            <person name="Suzuki Y."/>
            <person name="Kagoshima H."/>
            <person name="Schijlen E."/>
            <person name="Tajeshwar N."/>
            <person name="Catarino B."/>
            <person name="Hetherington A.J."/>
            <person name="Saltykova A."/>
            <person name="Bonnot C."/>
            <person name="Breuninger H."/>
            <person name="Symeonidi A."/>
            <person name="Radhakrishnan G.V."/>
            <person name="Van Nieuwerburgh F."/>
            <person name="Deforce D."/>
            <person name="Chang C."/>
            <person name="Karol K.G."/>
            <person name="Hedrich R."/>
            <person name="Ulvskov P."/>
            <person name="Glockner G."/>
            <person name="Delwiche C.F."/>
            <person name="Petrasek J."/>
            <person name="Van de Peer Y."/>
            <person name="Friml J."/>
            <person name="Beilby M."/>
            <person name="Dolan L."/>
            <person name="Kohara Y."/>
            <person name="Sugano S."/>
            <person name="Fujiyama A."/>
            <person name="Delaux P.-M."/>
            <person name="Quint M."/>
            <person name="TheiBen G."/>
            <person name="Hagemann M."/>
            <person name="Harholt J."/>
            <person name="Dunand C."/>
            <person name="Zachgo S."/>
            <person name="Langdale J."/>
            <person name="Maumus F."/>
            <person name="Straeten D.V.D."/>
            <person name="Gould S.B."/>
            <person name="Rensing S.A."/>
        </authorList>
    </citation>
    <scope>NUCLEOTIDE SEQUENCE [LARGE SCALE GENOMIC DNA]</scope>
    <source>
        <strain evidence="2 3">S276</strain>
    </source>
</reference>
<dbReference type="Gramene" id="GBG77739">
    <property type="protein sequence ID" value="GBG77739"/>
    <property type="gene ID" value="CBR_g24186"/>
</dbReference>
<dbReference type="EMBL" id="BFEA01000276">
    <property type="protein sequence ID" value="GBG77739.1"/>
    <property type="molecule type" value="Genomic_DNA"/>
</dbReference>
<feature type="domain" description="Beta-lactamase-related" evidence="1">
    <location>
        <begin position="43"/>
        <end position="370"/>
    </location>
</feature>
<dbReference type="PANTHER" id="PTHR43283">
    <property type="entry name" value="BETA-LACTAMASE-RELATED"/>
    <property type="match status" value="1"/>
</dbReference>
<dbReference type="AlphaFoldDB" id="A0A388L607"/>
<dbReference type="Pfam" id="PF00144">
    <property type="entry name" value="Beta-lactamase"/>
    <property type="match status" value="1"/>
</dbReference>
<dbReference type="SUPFAM" id="SSF56601">
    <property type="entry name" value="beta-lactamase/transpeptidase-like"/>
    <property type="match status" value="1"/>
</dbReference>
<comment type="caution">
    <text evidence="2">The sequence shown here is derived from an EMBL/GenBank/DDBJ whole genome shotgun (WGS) entry which is preliminary data.</text>
</comment>
<evidence type="ECO:0000259" key="1">
    <source>
        <dbReference type="Pfam" id="PF00144"/>
    </source>
</evidence>
<dbReference type="InterPro" id="IPR001466">
    <property type="entry name" value="Beta-lactam-related"/>
</dbReference>
<dbReference type="InterPro" id="IPR012338">
    <property type="entry name" value="Beta-lactam/transpept-like"/>
</dbReference>
<gene>
    <name evidence="2" type="ORF">CBR_g24186</name>
</gene>
<organism evidence="2 3">
    <name type="scientific">Chara braunii</name>
    <name type="common">Braun's stonewort</name>
    <dbReference type="NCBI Taxonomy" id="69332"/>
    <lineage>
        <taxon>Eukaryota</taxon>
        <taxon>Viridiplantae</taxon>
        <taxon>Streptophyta</taxon>
        <taxon>Charophyceae</taxon>
        <taxon>Charales</taxon>
        <taxon>Characeae</taxon>
        <taxon>Chara</taxon>
    </lineage>
</organism>
<accession>A0A388L607</accession>
<dbReference type="PANTHER" id="PTHR43283:SF18">
    <property type="match status" value="1"/>
</dbReference>
<sequence>MPRQPSTPQQAQIRRNVTLAERLQPKLAELVGERDGISSGSSSSSFPGFQYVVVSQEKVMFSYSGGRRNVAEDRPVSEGTRFMMASTSKALTSIAALQMIEDGTLKLDESVSTYYPDHPYGRALTIRHLLMQTSGIANPPPCWFHSLEEHAMFDEEAALQRVMENHPRLLFPPGFKYSYSNIASWLLQAAMERQADLDFPSLMKTRILDKLGIPESELGFIFPVADAPKVAKGYIRRWSLVDCCKRWMLERWMWDKYEGSKSKWLSLSPFYLDGPGYGGAIATARGVSKVLQDLLQSESRLFTDPATKDLLFTRGKSSYGHKIPMSLGLATGSLQGERWYGKPGGGPGYSCSLRLYPDMGFATVWMGNNTLTSHSEFKLMDSGYDAQQMCLQFFKFINDDLAFWLSGYLAIWLFQPNPEWSAVRAHGWQFGYQALQLYLGFL</sequence>
<evidence type="ECO:0000313" key="2">
    <source>
        <dbReference type="EMBL" id="GBG77739.1"/>
    </source>
</evidence>
<protein>
    <recommendedName>
        <fullName evidence="1">Beta-lactamase-related domain-containing protein</fullName>
    </recommendedName>
</protein>